<dbReference type="Proteomes" id="UP001341840">
    <property type="component" value="Unassembled WGS sequence"/>
</dbReference>
<feature type="transmembrane region" description="Helical" evidence="1">
    <location>
        <begin position="49"/>
        <end position="67"/>
    </location>
</feature>
<keyword evidence="3" id="KW-1185">Reference proteome</keyword>
<accession>A0ABU6RCW8</accession>
<evidence type="ECO:0000313" key="3">
    <source>
        <dbReference type="Proteomes" id="UP001341840"/>
    </source>
</evidence>
<dbReference type="EMBL" id="JASCZI010030357">
    <property type="protein sequence ID" value="MED6121758.1"/>
    <property type="molecule type" value="Genomic_DNA"/>
</dbReference>
<evidence type="ECO:0000313" key="2">
    <source>
        <dbReference type="EMBL" id="MED6121758.1"/>
    </source>
</evidence>
<gene>
    <name evidence="2" type="ORF">PIB30_033194</name>
</gene>
<keyword evidence="1" id="KW-0812">Transmembrane</keyword>
<sequence length="116" mass="13089">MKRASRSRKRCINRSSGVEVMATGRRRLVITRFGPFWAKSSNRGVRTRVLIIFVIASVSSFSLHFTPGGIKSKIPLNLNISAKVPNSRAIVTAWAWVPIVVITHERHGYQQSRRFG</sequence>
<evidence type="ECO:0000256" key="1">
    <source>
        <dbReference type="SAM" id="Phobius"/>
    </source>
</evidence>
<comment type="caution">
    <text evidence="2">The sequence shown here is derived from an EMBL/GenBank/DDBJ whole genome shotgun (WGS) entry which is preliminary data.</text>
</comment>
<name>A0ABU6RCW8_9FABA</name>
<reference evidence="2 3" key="1">
    <citation type="journal article" date="2023" name="Plants (Basel)">
        <title>Bridging the Gap: Combining Genomics and Transcriptomics Approaches to Understand Stylosanthes scabra, an Orphan Legume from the Brazilian Caatinga.</title>
        <authorList>
            <person name="Ferreira-Neto J.R.C."/>
            <person name="da Silva M.D."/>
            <person name="Binneck E."/>
            <person name="de Melo N.F."/>
            <person name="da Silva R.H."/>
            <person name="de Melo A.L.T.M."/>
            <person name="Pandolfi V."/>
            <person name="Bustamante F.O."/>
            <person name="Brasileiro-Vidal A.C."/>
            <person name="Benko-Iseppon A.M."/>
        </authorList>
    </citation>
    <scope>NUCLEOTIDE SEQUENCE [LARGE SCALE GENOMIC DNA]</scope>
    <source>
        <tissue evidence="2">Leaves</tissue>
    </source>
</reference>
<proteinExistence type="predicted"/>
<keyword evidence="1" id="KW-1133">Transmembrane helix</keyword>
<keyword evidence="1" id="KW-0472">Membrane</keyword>
<organism evidence="2 3">
    <name type="scientific">Stylosanthes scabra</name>
    <dbReference type="NCBI Taxonomy" id="79078"/>
    <lineage>
        <taxon>Eukaryota</taxon>
        <taxon>Viridiplantae</taxon>
        <taxon>Streptophyta</taxon>
        <taxon>Embryophyta</taxon>
        <taxon>Tracheophyta</taxon>
        <taxon>Spermatophyta</taxon>
        <taxon>Magnoliopsida</taxon>
        <taxon>eudicotyledons</taxon>
        <taxon>Gunneridae</taxon>
        <taxon>Pentapetalae</taxon>
        <taxon>rosids</taxon>
        <taxon>fabids</taxon>
        <taxon>Fabales</taxon>
        <taxon>Fabaceae</taxon>
        <taxon>Papilionoideae</taxon>
        <taxon>50 kb inversion clade</taxon>
        <taxon>dalbergioids sensu lato</taxon>
        <taxon>Dalbergieae</taxon>
        <taxon>Pterocarpus clade</taxon>
        <taxon>Stylosanthes</taxon>
    </lineage>
</organism>
<protein>
    <submittedName>
        <fullName evidence="2">Uncharacterized protein</fullName>
    </submittedName>
</protein>